<name>A0A0S3R066_PHAAN</name>
<proteinExistence type="predicted"/>
<feature type="compositionally biased region" description="Basic residues" evidence="1">
    <location>
        <begin position="47"/>
        <end position="61"/>
    </location>
</feature>
<protein>
    <submittedName>
        <fullName evidence="2">Uncharacterized protein</fullName>
    </submittedName>
</protein>
<evidence type="ECO:0000256" key="1">
    <source>
        <dbReference type="SAM" id="MobiDB-lite"/>
    </source>
</evidence>
<evidence type="ECO:0000313" key="3">
    <source>
        <dbReference type="Proteomes" id="UP000291084"/>
    </source>
</evidence>
<gene>
    <name evidence="2" type="primary">Vigan.01G158500</name>
    <name evidence="2" type="ORF">VIGAN_01158500</name>
</gene>
<reference evidence="2 3" key="1">
    <citation type="journal article" date="2015" name="Sci. Rep.">
        <title>The power of single molecule real-time sequencing technology in the de novo assembly of a eukaryotic genome.</title>
        <authorList>
            <person name="Sakai H."/>
            <person name="Naito K."/>
            <person name="Ogiso-Tanaka E."/>
            <person name="Takahashi Y."/>
            <person name="Iseki K."/>
            <person name="Muto C."/>
            <person name="Satou K."/>
            <person name="Teruya K."/>
            <person name="Shiroma A."/>
            <person name="Shimoji M."/>
            <person name="Hirano T."/>
            <person name="Itoh T."/>
            <person name="Kaga A."/>
            <person name="Tomooka N."/>
        </authorList>
    </citation>
    <scope>NUCLEOTIDE SEQUENCE [LARGE SCALE GENOMIC DNA]</scope>
    <source>
        <strain evidence="3">cv. Shumari</strain>
    </source>
</reference>
<feature type="region of interest" description="Disordered" evidence="1">
    <location>
        <begin position="36"/>
        <end position="70"/>
    </location>
</feature>
<feature type="non-terminal residue" evidence="2">
    <location>
        <position position="1"/>
    </location>
</feature>
<sequence length="70" mass="7880">HKCDFYFGEKWAGPREVQQRPVADASSPCAHEHPAGLIGEGCTSSNMKKKVQQARKKKRQIRPWSSNEGN</sequence>
<organism evidence="2 3">
    <name type="scientific">Vigna angularis var. angularis</name>
    <dbReference type="NCBI Taxonomy" id="157739"/>
    <lineage>
        <taxon>Eukaryota</taxon>
        <taxon>Viridiplantae</taxon>
        <taxon>Streptophyta</taxon>
        <taxon>Embryophyta</taxon>
        <taxon>Tracheophyta</taxon>
        <taxon>Spermatophyta</taxon>
        <taxon>Magnoliopsida</taxon>
        <taxon>eudicotyledons</taxon>
        <taxon>Gunneridae</taxon>
        <taxon>Pentapetalae</taxon>
        <taxon>rosids</taxon>
        <taxon>fabids</taxon>
        <taxon>Fabales</taxon>
        <taxon>Fabaceae</taxon>
        <taxon>Papilionoideae</taxon>
        <taxon>50 kb inversion clade</taxon>
        <taxon>NPAAA clade</taxon>
        <taxon>indigoferoid/millettioid clade</taxon>
        <taxon>Phaseoleae</taxon>
        <taxon>Vigna</taxon>
    </lineage>
</organism>
<dbReference type="Proteomes" id="UP000291084">
    <property type="component" value="Chromosome 1"/>
</dbReference>
<dbReference type="AlphaFoldDB" id="A0A0S3R066"/>
<evidence type="ECO:0000313" key="2">
    <source>
        <dbReference type="EMBL" id="BAT74005.1"/>
    </source>
</evidence>
<keyword evidence="3" id="KW-1185">Reference proteome</keyword>
<accession>A0A0S3R066</accession>
<dbReference type="EMBL" id="AP015034">
    <property type="protein sequence ID" value="BAT74005.1"/>
    <property type="molecule type" value="Genomic_DNA"/>
</dbReference>